<dbReference type="PANTHER" id="PTHR24379:SF121">
    <property type="entry name" value="C2H2-TYPE DOMAIN-CONTAINING PROTEIN"/>
    <property type="match status" value="1"/>
</dbReference>
<keyword evidence="2" id="KW-0677">Repeat</keyword>
<dbReference type="PANTHER" id="PTHR24379">
    <property type="entry name" value="KRAB AND ZINC FINGER DOMAIN-CONTAINING"/>
    <property type="match status" value="1"/>
</dbReference>
<dbReference type="InterPro" id="IPR036236">
    <property type="entry name" value="Znf_C2H2_sf"/>
</dbReference>
<feature type="binding site" evidence="6">
    <location>
        <position position="56"/>
    </location>
    <ligand>
        <name>Zn(2+)</name>
        <dbReference type="ChEBI" id="CHEBI:29105"/>
    </ligand>
</feature>
<dbReference type="Proteomes" id="UP001107558">
    <property type="component" value="Chromosome 1"/>
</dbReference>
<feature type="binding site" evidence="6">
    <location>
        <position position="8"/>
    </location>
    <ligand>
        <name>Zn(2+)</name>
        <dbReference type="ChEBI" id="CHEBI:29105"/>
    </ligand>
</feature>
<feature type="domain" description="ZAD" evidence="8">
    <location>
        <begin position="6"/>
        <end position="80"/>
    </location>
</feature>
<feature type="domain" description="C2H2-type" evidence="7">
    <location>
        <begin position="121"/>
        <end position="149"/>
    </location>
</feature>
<evidence type="ECO:0000256" key="3">
    <source>
        <dbReference type="ARBA" id="ARBA00022771"/>
    </source>
</evidence>
<accession>A0A9J6CE17</accession>
<evidence type="ECO:0000256" key="4">
    <source>
        <dbReference type="ARBA" id="ARBA00022833"/>
    </source>
</evidence>
<evidence type="ECO:0000256" key="6">
    <source>
        <dbReference type="PROSITE-ProRule" id="PRU01263"/>
    </source>
</evidence>
<organism evidence="9 10">
    <name type="scientific">Polypedilum vanderplanki</name>
    <name type="common">Sleeping chironomid midge</name>
    <dbReference type="NCBI Taxonomy" id="319348"/>
    <lineage>
        <taxon>Eukaryota</taxon>
        <taxon>Metazoa</taxon>
        <taxon>Ecdysozoa</taxon>
        <taxon>Arthropoda</taxon>
        <taxon>Hexapoda</taxon>
        <taxon>Insecta</taxon>
        <taxon>Pterygota</taxon>
        <taxon>Neoptera</taxon>
        <taxon>Endopterygota</taxon>
        <taxon>Diptera</taxon>
        <taxon>Nematocera</taxon>
        <taxon>Chironomoidea</taxon>
        <taxon>Chironomidae</taxon>
        <taxon>Chironominae</taxon>
        <taxon>Polypedilum</taxon>
        <taxon>Polypedilum</taxon>
    </lineage>
</organism>
<dbReference type="GO" id="GO:0008270">
    <property type="term" value="F:zinc ion binding"/>
    <property type="evidence" value="ECO:0007669"/>
    <property type="project" value="UniProtKB-UniRule"/>
</dbReference>
<sequence length="333" mass="39104">MNFETKLCRICLKSDSNDDFIDIFYNDSDIATAIYLITSVKIIQQSNRVDLICQNCLEKLNTATEFRANCLEAEEYFQQIEDSLLNQTENDSNIMEIEIIKNTDAKFEGKRTNKSKQKTKYECKKCKKLFSCRYYLQKHEYAVHTEIDPDNYFECDQCNYKSKTKPLMRSHQTNNHSFLSSKSSLEGFQCKFCGRICMSTGALYSHEKIHTNLPIEEYLKCSHCPKSFKEKRLLKNHIQLVHEKSRMKQCSECGFIATCSGSLNKHNKAVHLKLKNHVCDKCKKEFVTNQQLLRHLRHHSKERPFKCLNDFCDKYFADSHGRKRHLNICSFSK</sequence>
<dbReference type="AlphaFoldDB" id="A0A9J6CE17"/>
<feature type="domain" description="C2H2-type" evidence="7">
    <location>
        <begin position="188"/>
        <end position="215"/>
    </location>
</feature>
<keyword evidence="1 6" id="KW-0479">Metal-binding</keyword>
<dbReference type="OrthoDB" id="7763923at2759"/>
<dbReference type="PROSITE" id="PS51915">
    <property type="entry name" value="ZAD"/>
    <property type="match status" value="1"/>
</dbReference>
<feature type="domain" description="C2H2-type" evidence="7">
    <location>
        <begin position="248"/>
        <end position="276"/>
    </location>
</feature>
<evidence type="ECO:0000256" key="1">
    <source>
        <dbReference type="ARBA" id="ARBA00022723"/>
    </source>
</evidence>
<evidence type="ECO:0000313" key="10">
    <source>
        <dbReference type="Proteomes" id="UP001107558"/>
    </source>
</evidence>
<dbReference type="GO" id="GO:0005634">
    <property type="term" value="C:nucleus"/>
    <property type="evidence" value="ECO:0007669"/>
    <property type="project" value="InterPro"/>
</dbReference>
<evidence type="ECO:0008006" key="11">
    <source>
        <dbReference type="Google" id="ProtNLM"/>
    </source>
</evidence>
<dbReference type="PROSITE" id="PS00028">
    <property type="entry name" value="ZINC_FINGER_C2H2_1"/>
    <property type="match status" value="4"/>
</dbReference>
<dbReference type="PROSITE" id="PS50157">
    <property type="entry name" value="ZINC_FINGER_C2H2_2"/>
    <property type="match status" value="5"/>
</dbReference>
<feature type="binding site" evidence="6">
    <location>
        <position position="53"/>
    </location>
    <ligand>
        <name>Zn(2+)</name>
        <dbReference type="ChEBI" id="CHEBI:29105"/>
    </ligand>
</feature>
<dbReference type="SUPFAM" id="SSF57716">
    <property type="entry name" value="Glucocorticoid receptor-like (DNA-binding domain)"/>
    <property type="match status" value="1"/>
</dbReference>
<evidence type="ECO:0000313" key="9">
    <source>
        <dbReference type="EMBL" id="KAG5680173.1"/>
    </source>
</evidence>
<dbReference type="SMART" id="SM00868">
    <property type="entry name" value="zf-AD"/>
    <property type="match status" value="1"/>
</dbReference>
<evidence type="ECO:0000259" key="8">
    <source>
        <dbReference type="PROSITE" id="PS51915"/>
    </source>
</evidence>
<feature type="domain" description="C2H2-type" evidence="7">
    <location>
        <begin position="219"/>
        <end position="247"/>
    </location>
</feature>
<reference evidence="9" key="1">
    <citation type="submission" date="2021-03" db="EMBL/GenBank/DDBJ databases">
        <title>Chromosome level genome of the anhydrobiotic midge Polypedilum vanderplanki.</title>
        <authorList>
            <person name="Yoshida Y."/>
            <person name="Kikawada T."/>
            <person name="Gusev O."/>
        </authorList>
    </citation>
    <scope>NUCLEOTIDE SEQUENCE</scope>
    <source>
        <strain evidence="9">NIAS01</strain>
        <tissue evidence="9">Whole body or cell culture</tissue>
    </source>
</reference>
<dbReference type="Pfam" id="PF00096">
    <property type="entry name" value="zf-C2H2"/>
    <property type="match status" value="2"/>
</dbReference>
<evidence type="ECO:0000256" key="5">
    <source>
        <dbReference type="PROSITE-ProRule" id="PRU00042"/>
    </source>
</evidence>
<dbReference type="InterPro" id="IPR013087">
    <property type="entry name" value="Znf_C2H2_type"/>
</dbReference>
<evidence type="ECO:0000259" key="7">
    <source>
        <dbReference type="PROSITE" id="PS50157"/>
    </source>
</evidence>
<dbReference type="InterPro" id="IPR012934">
    <property type="entry name" value="Znf_AD"/>
</dbReference>
<feature type="domain" description="C2H2-type" evidence="7">
    <location>
        <begin position="277"/>
        <end position="304"/>
    </location>
</feature>
<proteinExistence type="predicted"/>
<dbReference type="Gene3D" id="3.40.1800.20">
    <property type="match status" value="1"/>
</dbReference>
<comment type="caution">
    <text evidence="9">The sequence shown here is derived from an EMBL/GenBank/DDBJ whole genome shotgun (WGS) entry which is preliminary data.</text>
</comment>
<dbReference type="SMART" id="SM00355">
    <property type="entry name" value="ZnF_C2H2"/>
    <property type="match status" value="7"/>
</dbReference>
<keyword evidence="3 5" id="KW-0863">Zinc-finger</keyword>
<name>A0A9J6CE17_POLVA</name>
<keyword evidence="10" id="KW-1185">Reference proteome</keyword>
<dbReference type="SUPFAM" id="SSF57667">
    <property type="entry name" value="beta-beta-alpha zinc fingers"/>
    <property type="match status" value="3"/>
</dbReference>
<protein>
    <recommendedName>
        <fullName evidence="11">Zinc finger protein</fullName>
    </recommendedName>
</protein>
<dbReference type="Pfam" id="PF07776">
    <property type="entry name" value="zf-AD"/>
    <property type="match status" value="1"/>
</dbReference>
<dbReference type="Gene3D" id="3.30.160.60">
    <property type="entry name" value="Classic Zinc Finger"/>
    <property type="match status" value="3"/>
</dbReference>
<feature type="binding site" evidence="6">
    <location>
        <position position="11"/>
    </location>
    <ligand>
        <name>Zn(2+)</name>
        <dbReference type="ChEBI" id="CHEBI:29105"/>
    </ligand>
</feature>
<evidence type="ECO:0000256" key="2">
    <source>
        <dbReference type="ARBA" id="ARBA00022737"/>
    </source>
</evidence>
<gene>
    <name evidence="9" type="ORF">PVAND_009698</name>
</gene>
<dbReference type="EMBL" id="JADBJN010000001">
    <property type="protein sequence ID" value="KAG5680173.1"/>
    <property type="molecule type" value="Genomic_DNA"/>
</dbReference>
<keyword evidence="4 6" id="KW-0862">Zinc</keyword>